<feature type="domain" description="Adenylyl/Guanylyl and SMODS C-terminal sensor" evidence="2">
    <location>
        <begin position="298"/>
        <end position="426"/>
    </location>
</feature>
<name>A0ABW3M1D9_9PSEU</name>
<protein>
    <submittedName>
        <fullName evidence="3">Nucleotidyltransferase</fullName>
    </submittedName>
</protein>
<dbReference type="Pfam" id="PF18134">
    <property type="entry name" value="AGS_C"/>
    <property type="match status" value="1"/>
</dbReference>
<evidence type="ECO:0000256" key="1">
    <source>
        <dbReference type="ARBA" id="ARBA00023118"/>
    </source>
</evidence>
<evidence type="ECO:0000259" key="2">
    <source>
        <dbReference type="Pfam" id="PF18134"/>
    </source>
</evidence>
<dbReference type="Pfam" id="PF18144">
    <property type="entry name" value="SMODS"/>
    <property type="match status" value="1"/>
</dbReference>
<proteinExistence type="predicted"/>
<gene>
    <name evidence="3" type="ORF">ACFQ1S_01815</name>
</gene>
<dbReference type="SUPFAM" id="SSF81301">
    <property type="entry name" value="Nucleotidyltransferase"/>
    <property type="match status" value="1"/>
</dbReference>
<sequence>MKVEEIFDALLENLKVGDASTTIAARRDEITKALNKDFRSVEGSTANRLMVGSYGRHTAIRGVSDLDMIYILPASLRSNYGSETGPRRILNRVRDDLIARYPNTDIRVDQCVVRVRFTSNKFKFEVQPAFENSDGSFDYPDTKAESWKVTKPREEIAATKDCNDRTSTNMRHLARMARAWKDANGVVMGGLLIDTLVHRFFSDTSEYDDKGSLWFDLMVRDFFEFLMNEPDKDYYLALGSYQRVHVKKPFQSKAKKAYNRCLEAIDNEGKATANKKWREVFGSAVPLEISKSVHSFTDTEEFIESQYPVDVSESLAIDCNVTQNGWRTASLRDMLRNKTLLLPNKELDFTLTKCSVSPPYDVKWKVLNCGDEAERRNKIRGEIISPNRAGNARHERTSFRGEHVVECYVIKDGIVVARDVIDVPISTNAA</sequence>
<dbReference type="Gene3D" id="3.30.460.10">
    <property type="entry name" value="Beta Polymerase, domain 2"/>
    <property type="match status" value="1"/>
</dbReference>
<dbReference type="EMBL" id="JBHTIS010000050">
    <property type="protein sequence ID" value="MFD1044417.1"/>
    <property type="molecule type" value="Genomic_DNA"/>
</dbReference>
<dbReference type="CDD" id="cd05400">
    <property type="entry name" value="NT_2-5OAS_ClassI-CCAase"/>
    <property type="match status" value="1"/>
</dbReference>
<organism evidence="3 4">
    <name type="scientific">Kibdelosporangium lantanae</name>
    <dbReference type="NCBI Taxonomy" id="1497396"/>
    <lineage>
        <taxon>Bacteria</taxon>
        <taxon>Bacillati</taxon>
        <taxon>Actinomycetota</taxon>
        <taxon>Actinomycetes</taxon>
        <taxon>Pseudonocardiales</taxon>
        <taxon>Pseudonocardiaceae</taxon>
        <taxon>Kibdelosporangium</taxon>
    </lineage>
</organism>
<dbReference type="InterPro" id="IPR043519">
    <property type="entry name" value="NT_sf"/>
</dbReference>
<accession>A0ABW3M1D9</accession>
<comment type="caution">
    <text evidence="3">The sequence shown here is derived from an EMBL/GenBank/DDBJ whole genome shotgun (WGS) entry which is preliminary data.</text>
</comment>
<keyword evidence="1" id="KW-0051">Antiviral defense</keyword>
<dbReference type="Proteomes" id="UP001597045">
    <property type="component" value="Unassembled WGS sequence"/>
</dbReference>
<keyword evidence="4" id="KW-1185">Reference proteome</keyword>
<dbReference type="InterPro" id="IPR006116">
    <property type="entry name" value="NT_2-5OAS_ClassI-CCAase"/>
</dbReference>
<dbReference type="InterPro" id="IPR040511">
    <property type="entry name" value="AGS_C"/>
</dbReference>
<evidence type="ECO:0000313" key="3">
    <source>
        <dbReference type="EMBL" id="MFD1044417.1"/>
    </source>
</evidence>
<reference evidence="4" key="1">
    <citation type="journal article" date="2019" name="Int. J. Syst. Evol. Microbiol.">
        <title>The Global Catalogue of Microorganisms (GCM) 10K type strain sequencing project: providing services to taxonomists for standard genome sequencing and annotation.</title>
        <authorList>
            <consortium name="The Broad Institute Genomics Platform"/>
            <consortium name="The Broad Institute Genome Sequencing Center for Infectious Disease"/>
            <person name="Wu L."/>
            <person name="Ma J."/>
        </authorList>
    </citation>
    <scope>NUCLEOTIDE SEQUENCE [LARGE SCALE GENOMIC DNA]</scope>
    <source>
        <strain evidence="4">JCM 31486</strain>
    </source>
</reference>
<evidence type="ECO:0000313" key="4">
    <source>
        <dbReference type="Proteomes" id="UP001597045"/>
    </source>
</evidence>